<keyword evidence="2" id="KW-0378">Hydrolase</keyword>
<gene>
    <name evidence="2" type="ORF">GCM10011511_46600</name>
</gene>
<evidence type="ECO:0000259" key="1">
    <source>
        <dbReference type="Pfam" id="PF00144"/>
    </source>
</evidence>
<name>A0A8J2UH52_9BACT</name>
<dbReference type="Pfam" id="PF00144">
    <property type="entry name" value="Beta-lactamase"/>
    <property type="match status" value="1"/>
</dbReference>
<dbReference type="Gene3D" id="3.40.710.10">
    <property type="entry name" value="DD-peptidase/beta-lactamase superfamily"/>
    <property type="match status" value="1"/>
</dbReference>
<dbReference type="InterPro" id="IPR001466">
    <property type="entry name" value="Beta-lactam-related"/>
</dbReference>
<organism evidence="2 3">
    <name type="scientific">Puia dinghuensis</name>
    <dbReference type="NCBI Taxonomy" id="1792502"/>
    <lineage>
        <taxon>Bacteria</taxon>
        <taxon>Pseudomonadati</taxon>
        <taxon>Bacteroidota</taxon>
        <taxon>Chitinophagia</taxon>
        <taxon>Chitinophagales</taxon>
        <taxon>Chitinophagaceae</taxon>
        <taxon>Puia</taxon>
    </lineage>
</organism>
<dbReference type="PANTHER" id="PTHR46825">
    <property type="entry name" value="D-ALANYL-D-ALANINE-CARBOXYPEPTIDASE/ENDOPEPTIDASE AMPH"/>
    <property type="match status" value="1"/>
</dbReference>
<evidence type="ECO:0000313" key="2">
    <source>
        <dbReference type="EMBL" id="GGB17492.1"/>
    </source>
</evidence>
<comment type="caution">
    <text evidence="2">The sequence shown here is derived from an EMBL/GenBank/DDBJ whole genome shotgun (WGS) entry which is preliminary data.</text>
</comment>
<dbReference type="InterPro" id="IPR050491">
    <property type="entry name" value="AmpC-like"/>
</dbReference>
<sequence length="352" mass="39158">MYLQSMRFLTGLILLLTSPFLYAQPAFISRLDSFFHHQPADSPGFVLSIEKNGRPLYRNATHPLDSTTNFRMASVTKQFTAMGILLLEKAGVLHIDDPIGHWLPELPTRVGNQVHIRHLLTHSSGILDYEDLIPTSQTTQVLDADVLRLLSTHDSTLFPPGSRFRYSNSGFCLLALIIERASHKSYPEYIRDNIFLPLHMDSSTVYVPGARIPRRAMGYPNDQSITSATKGDGGVYTSLNDYAKWTRALQHNTLINLSAAIKKLRFPITGNPGSYYAAGWFLTPGPPLILFHSGGTSGFTNFVVQLPGDGLSIAFFSNLADNSAPFRIIVNILKDSNFADLTPIFHLHDLTR</sequence>
<dbReference type="AlphaFoldDB" id="A0A8J2UH52"/>
<evidence type="ECO:0000313" key="3">
    <source>
        <dbReference type="Proteomes" id="UP000607559"/>
    </source>
</evidence>
<accession>A0A8J2UH52</accession>
<protein>
    <submittedName>
        <fullName evidence="2">Serine hydrolase</fullName>
    </submittedName>
</protein>
<dbReference type="EMBL" id="BMJC01000005">
    <property type="protein sequence ID" value="GGB17492.1"/>
    <property type="molecule type" value="Genomic_DNA"/>
</dbReference>
<reference evidence="2" key="1">
    <citation type="journal article" date="2014" name="Int. J. Syst. Evol. Microbiol.">
        <title>Complete genome sequence of Corynebacterium casei LMG S-19264T (=DSM 44701T), isolated from a smear-ripened cheese.</title>
        <authorList>
            <consortium name="US DOE Joint Genome Institute (JGI-PGF)"/>
            <person name="Walter F."/>
            <person name="Albersmeier A."/>
            <person name="Kalinowski J."/>
            <person name="Ruckert C."/>
        </authorList>
    </citation>
    <scope>NUCLEOTIDE SEQUENCE</scope>
    <source>
        <strain evidence="2">CGMCC 1.15448</strain>
    </source>
</reference>
<proteinExistence type="predicted"/>
<dbReference type="Proteomes" id="UP000607559">
    <property type="component" value="Unassembled WGS sequence"/>
</dbReference>
<dbReference type="PANTHER" id="PTHR46825:SF9">
    <property type="entry name" value="BETA-LACTAMASE-RELATED DOMAIN-CONTAINING PROTEIN"/>
    <property type="match status" value="1"/>
</dbReference>
<feature type="domain" description="Beta-lactamase-related" evidence="1">
    <location>
        <begin position="32"/>
        <end position="322"/>
    </location>
</feature>
<dbReference type="GO" id="GO:0016787">
    <property type="term" value="F:hydrolase activity"/>
    <property type="evidence" value="ECO:0007669"/>
    <property type="project" value="UniProtKB-KW"/>
</dbReference>
<dbReference type="SUPFAM" id="SSF56601">
    <property type="entry name" value="beta-lactamase/transpeptidase-like"/>
    <property type="match status" value="1"/>
</dbReference>
<dbReference type="InterPro" id="IPR012338">
    <property type="entry name" value="Beta-lactam/transpept-like"/>
</dbReference>
<reference evidence="2" key="2">
    <citation type="submission" date="2020-09" db="EMBL/GenBank/DDBJ databases">
        <authorList>
            <person name="Sun Q."/>
            <person name="Zhou Y."/>
        </authorList>
    </citation>
    <scope>NUCLEOTIDE SEQUENCE</scope>
    <source>
        <strain evidence="2">CGMCC 1.15448</strain>
    </source>
</reference>
<keyword evidence="3" id="KW-1185">Reference proteome</keyword>